<dbReference type="GO" id="GO:0032259">
    <property type="term" value="P:methylation"/>
    <property type="evidence" value="ECO:0007669"/>
    <property type="project" value="UniProtKB-KW"/>
</dbReference>
<dbReference type="GO" id="GO:0009307">
    <property type="term" value="P:DNA restriction-modification system"/>
    <property type="evidence" value="ECO:0007669"/>
    <property type="project" value="InterPro"/>
</dbReference>
<evidence type="ECO:0000313" key="5">
    <source>
        <dbReference type="EMBL" id="CAB4130537.1"/>
    </source>
</evidence>
<keyword evidence="2 5" id="KW-0808">Transferase</keyword>
<gene>
    <name evidence="5" type="ORF">UFOVP130_12</name>
</gene>
<dbReference type="InterPro" id="IPR029063">
    <property type="entry name" value="SAM-dependent_MTases_sf"/>
</dbReference>
<evidence type="ECO:0000256" key="4">
    <source>
        <dbReference type="SAM" id="MobiDB-lite"/>
    </source>
</evidence>
<dbReference type="Gene3D" id="3.40.50.150">
    <property type="entry name" value="Vaccinia Virus protein VP39"/>
    <property type="match status" value="1"/>
</dbReference>
<keyword evidence="1 5" id="KW-0489">Methyltransferase</keyword>
<name>A0A6J5LBQ3_9CAUD</name>
<dbReference type="InterPro" id="IPR012327">
    <property type="entry name" value="MeTrfase_D12"/>
</dbReference>
<evidence type="ECO:0000256" key="1">
    <source>
        <dbReference type="ARBA" id="ARBA00022603"/>
    </source>
</evidence>
<reference evidence="5" key="1">
    <citation type="submission" date="2020-04" db="EMBL/GenBank/DDBJ databases">
        <authorList>
            <person name="Chiriac C."/>
            <person name="Salcher M."/>
            <person name="Ghai R."/>
            <person name="Kavagutti S V."/>
        </authorList>
    </citation>
    <scope>NUCLEOTIDE SEQUENCE</scope>
</reference>
<keyword evidence="3" id="KW-0949">S-adenosyl-L-methionine</keyword>
<dbReference type="GO" id="GO:0009007">
    <property type="term" value="F:site-specific DNA-methyltransferase (adenine-specific) activity"/>
    <property type="evidence" value="ECO:0007669"/>
    <property type="project" value="UniProtKB-EC"/>
</dbReference>
<dbReference type="GO" id="GO:1904047">
    <property type="term" value="F:S-adenosyl-L-methionine binding"/>
    <property type="evidence" value="ECO:0007669"/>
    <property type="project" value="TreeGrafter"/>
</dbReference>
<dbReference type="EMBL" id="LR796251">
    <property type="protein sequence ID" value="CAB4130537.1"/>
    <property type="molecule type" value="Genomic_DNA"/>
</dbReference>
<dbReference type="Pfam" id="PF02086">
    <property type="entry name" value="MethyltransfD12"/>
    <property type="match status" value="1"/>
</dbReference>
<organism evidence="5">
    <name type="scientific">uncultured Caudovirales phage</name>
    <dbReference type="NCBI Taxonomy" id="2100421"/>
    <lineage>
        <taxon>Viruses</taxon>
        <taxon>Duplodnaviria</taxon>
        <taxon>Heunggongvirae</taxon>
        <taxon>Uroviricota</taxon>
        <taxon>Caudoviricetes</taxon>
        <taxon>Peduoviridae</taxon>
        <taxon>Maltschvirus</taxon>
        <taxon>Maltschvirus maltsch</taxon>
    </lineage>
</organism>
<dbReference type="GO" id="GO:0043565">
    <property type="term" value="F:sequence-specific DNA binding"/>
    <property type="evidence" value="ECO:0007669"/>
    <property type="project" value="TreeGrafter"/>
</dbReference>
<dbReference type="PANTHER" id="PTHR30481">
    <property type="entry name" value="DNA ADENINE METHYLASE"/>
    <property type="match status" value="1"/>
</dbReference>
<dbReference type="SUPFAM" id="SSF53335">
    <property type="entry name" value="S-adenosyl-L-methionine-dependent methyltransferases"/>
    <property type="match status" value="1"/>
</dbReference>
<dbReference type="PANTHER" id="PTHR30481:SF4">
    <property type="entry name" value="SITE-SPECIFIC DNA-METHYLTRANSFERASE (ADENINE-SPECIFIC)"/>
    <property type="match status" value="1"/>
</dbReference>
<evidence type="ECO:0000256" key="3">
    <source>
        <dbReference type="ARBA" id="ARBA00022691"/>
    </source>
</evidence>
<protein>
    <submittedName>
        <fullName evidence="5">D12 class N6 adenine-specific DNA methyltransferase</fullName>
    </submittedName>
</protein>
<accession>A0A6J5LBQ3</accession>
<proteinExistence type="predicted"/>
<dbReference type="GO" id="GO:0006298">
    <property type="term" value="P:mismatch repair"/>
    <property type="evidence" value="ECO:0007669"/>
    <property type="project" value="TreeGrafter"/>
</dbReference>
<feature type="region of interest" description="Disordered" evidence="4">
    <location>
        <begin position="180"/>
        <end position="223"/>
    </location>
</feature>
<sequence length="378" mass="41945">MKAPFPWFGGKSRVADVVWSRFGDVRNYVEPFAGSLAVLLARPGDSQIETVNDADCYLANFWRALKLDPHAVAAAADWPVNEADLHARHNWLVDQAGFRERMKTDPEFFDARIAGWWVWGICQWIGSGWCSRPEWMGRSNAGRRSRGILTEAYRQKPELSSGGRGVHAKRPHLMTAGEGVHSIANQPPPPDKAETYSQSSERRPSRKLPSIGGGARGIHSDGFKPDNGGRLGVLYEYFEDLASRLRNVRVCCGDWARVLTPSVTEANGLTGILLDPPYSADRDEVYSHDSMDVAHAVREWALANGDNPMLRIALCGYEGEHEMPESWSVVAWKAVGGYGNQGNSDSLGKKNAKLERIWFSPHCLKPEEGQISLFQEAA</sequence>
<evidence type="ECO:0000256" key="2">
    <source>
        <dbReference type="ARBA" id="ARBA00022679"/>
    </source>
</evidence>